<accession>A0A310SA47</accession>
<name>A0A310SA47_9HYME</name>
<gene>
    <name evidence="1" type="ORF">WN48_10017</name>
</gene>
<reference evidence="1 2" key="1">
    <citation type="submission" date="2015-07" db="EMBL/GenBank/DDBJ databases">
        <title>The genome of Eufriesea mexicana.</title>
        <authorList>
            <person name="Pan H."/>
            <person name="Kapheim K."/>
        </authorList>
    </citation>
    <scope>NUCLEOTIDE SEQUENCE [LARGE SCALE GENOMIC DNA]</scope>
    <source>
        <strain evidence="1">0111107269</strain>
        <tissue evidence="1">Whole body</tissue>
    </source>
</reference>
<dbReference type="EMBL" id="KQ767283">
    <property type="protein sequence ID" value="OAD53461.1"/>
    <property type="molecule type" value="Genomic_DNA"/>
</dbReference>
<organism evidence="1 2">
    <name type="scientific">Eufriesea mexicana</name>
    <dbReference type="NCBI Taxonomy" id="516756"/>
    <lineage>
        <taxon>Eukaryota</taxon>
        <taxon>Metazoa</taxon>
        <taxon>Ecdysozoa</taxon>
        <taxon>Arthropoda</taxon>
        <taxon>Hexapoda</taxon>
        <taxon>Insecta</taxon>
        <taxon>Pterygota</taxon>
        <taxon>Neoptera</taxon>
        <taxon>Endopterygota</taxon>
        <taxon>Hymenoptera</taxon>
        <taxon>Apocrita</taxon>
        <taxon>Aculeata</taxon>
        <taxon>Apoidea</taxon>
        <taxon>Anthophila</taxon>
        <taxon>Apidae</taxon>
        <taxon>Eufriesea</taxon>
    </lineage>
</organism>
<dbReference type="AlphaFoldDB" id="A0A310SA47"/>
<dbReference type="Proteomes" id="UP000250275">
    <property type="component" value="Unassembled WGS sequence"/>
</dbReference>
<sequence>MKKYKLGRALESVREDFRVGKHGAEWPYTFLPASTFHRRFVAFSYALSGLDSSPRVCTCEETEETCPQVTFAPVCNLFKAQCPLISPRYMLSLREIPHPVVGYRVIGFIFSMARKPAKLVIAGKLIRLKENLSFCPRLHRK</sequence>
<protein>
    <submittedName>
        <fullName evidence="1">Uncharacterized protein</fullName>
    </submittedName>
</protein>
<evidence type="ECO:0000313" key="2">
    <source>
        <dbReference type="Proteomes" id="UP000250275"/>
    </source>
</evidence>
<keyword evidence="2" id="KW-1185">Reference proteome</keyword>
<proteinExistence type="predicted"/>
<evidence type="ECO:0000313" key="1">
    <source>
        <dbReference type="EMBL" id="OAD53461.1"/>
    </source>
</evidence>